<dbReference type="RefSeq" id="WP_257121042.1">
    <property type="nucleotide sequence ID" value="NZ_CP099464.1"/>
</dbReference>
<dbReference type="Proteomes" id="UP001057561">
    <property type="component" value="Chromosome"/>
</dbReference>
<name>A0ABY5LVF1_9CYAN</name>
<evidence type="ECO:0000313" key="1">
    <source>
        <dbReference type="EMBL" id="UUO15004.1"/>
    </source>
</evidence>
<accession>A0ABY5LVF1</accession>
<dbReference type="EMBL" id="CP099464">
    <property type="protein sequence ID" value="UUO15004.1"/>
    <property type="molecule type" value="Genomic_DNA"/>
</dbReference>
<sequence length="359" mass="40070">MTHFGILCPAAIGHLNPMFVLGRELKRRGHRVTLFHIPDVQSKVDKAGLEFWKIGEAEFSPGTLEVMYKQLGELSGMAALNFTIDWLEKETKMLFGEAPTAISKAGIEALLVDQVTIGGGTIADFLKIPFITVCNALLINREPGVPPYFTNWEYNTAWLSTLRNRAGNFLLNQLSQKIWKLVADQRRQWNLANYTCRDDAGGKLAQICQLPAEFDFPRVRLPKTFHYTGPLQDPSGLEPLSLSPMPFPFEKLNGKPLIYAALGTLQNRKQEIFQMIAEASMELDVQLVISLGQPQIKELDFNLADSPVVVPYAPQQQLISQSVLTITHVDTPRSKDTGILNRIIANTTARIISAFQVLP</sequence>
<organism evidence="1 2">
    <name type="scientific">Dolichospermum heterosporum TAC447</name>
    <dbReference type="NCBI Taxonomy" id="747523"/>
    <lineage>
        <taxon>Bacteria</taxon>
        <taxon>Bacillati</taxon>
        <taxon>Cyanobacteriota</taxon>
        <taxon>Cyanophyceae</taxon>
        <taxon>Nostocales</taxon>
        <taxon>Aphanizomenonaceae</taxon>
        <taxon>Dolichospermum</taxon>
        <taxon>Dolichospermum heterosporum</taxon>
    </lineage>
</organism>
<keyword evidence="1" id="KW-0489">Methyltransferase</keyword>
<protein>
    <submittedName>
        <fullName evidence="1">Glycosyl transferase family 1</fullName>
    </submittedName>
</protein>
<evidence type="ECO:0000313" key="2">
    <source>
        <dbReference type="Proteomes" id="UP001057561"/>
    </source>
</evidence>
<dbReference type="SUPFAM" id="SSF53756">
    <property type="entry name" value="UDP-Glycosyltransferase/glycogen phosphorylase"/>
    <property type="match status" value="1"/>
</dbReference>
<dbReference type="InterPro" id="IPR050426">
    <property type="entry name" value="Glycosyltransferase_28"/>
</dbReference>
<dbReference type="PANTHER" id="PTHR48050:SF13">
    <property type="entry name" value="STEROL 3-BETA-GLUCOSYLTRANSFERASE UGT80A2"/>
    <property type="match status" value="1"/>
</dbReference>
<proteinExistence type="predicted"/>
<dbReference type="Gene3D" id="3.40.50.2000">
    <property type="entry name" value="Glycogen Phosphorylase B"/>
    <property type="match status" value="2"/>
</dbReference>
<dbReference type="PANTHER" id="PTHR48050">
    <property type="entry name" value="STEROL 3-BETA-GLUCOSYLTRANSFERASE"/>
    <property type="match status" value="1"/>
</dbReference>
<reference evidence="1" key="1">
    <citation type="submission" date="2022-06" db="EMBL/GenBank/DDBJ databases">
        <title>Nostosin G and Spiroidesin B from the Cyanobacterium Dolichospermum sp. NIES-1697.</title>
        <authorList>
            <person name="Phan C.-S."/>
            <person name="Mehjabin J.J."/>
            <person name="Anas A.R.J."/>
            <person name="Hayasaka M."/>
            <person name="Onoki R."/>
            <person name="Wang J."/>
            <person name="Umezawa T."/>
            <person name="Washio K."/>
            <person name="Morikawa M."/>
            <person name="Okino T."/>
        </authorList>
    </citation>
    <scope>NUCLEOTIDE SEQUENCE</scope>
    <source>
        <strain evidence="1">NIES-1697</strain>
    </source>
</reference>
<keyword evidence="1" id="KW-0808">Transferase</keyword>
<gene>
    <name evidence="1" type="ORF">NG743_23845</name>
</gene>
<dbReference type="GO" id="GO:0008168">
    <property type="term" value="F:methyltransferase activity"/>
    <property type="evidence" value="ECO:0007669"/>
    <property type="project" value="UniProtKB-KW"/>
</dbReference>
<keyword evidence="2" id="KW-1185">Reference proteome</keyword>
<dbReference type="GO" id="GO:0032259">
    <property type="term" value="P:methylation"/>
    <property type="evidence" value="ECO:0007669"/>
    <property type="project" value="UniProtKB-KW"/>
</dbReference>